<keyword evidence="3 9" id="KW-0479">Metal-binding</keyword>
<dbReference type="NCBIfam" id="NF008159">
    <property type="entry name" value="PRK10911.1"/>
    <property type="match status" value="1"/>
</dbReference>
<dbReference type="EC" id="3.4.24.70" evidence="8"/>
<feature type="domain" description="Oligopeptidase A N-terminal" evidence="11">
    <location>
        <begin position="28"/>
        <end position="151"/>
    </location>
</feature>
<evidence type="ECO:0000256" key="6">
    <source>
        <dbReference type="ARBA" id="ARBA00023049"/>
    </source>
</evidence>
<evidence type="ECO:0000256" key="3">
    <source>
        <dbReference type="ARBA" id="ARBA00022723"/>
    </source>
</evidence>
<dbReference type="AlphaFoldDB" id="A0A317MV00"/>
<accession>A0A317MV00</accession>
<dbReference type="InterPro" id="IPR045666">
    <property type="entry name" value="OpdA_N"/>
</dbReference>
<dbReference type="PANTHER" id="PTHR11804:SF84">
    <property type="entry name" value="SACCHAROLYSIN"/>
    <property type="match status" value="1"/>
</dbReference>
<feature type="domain" description="Peptidase M3A/M3B catalytic" evidence="10">
    <location>
        <begin position="224"/>
        <end position="678"/>
    </location>
</feature>
<dbReference type="InterPro" id="IPR045090">
    <property type="entry name" value="Pept_M3A_M3B"/>
</dbReference>
<keyword evidence="6 9" id="KW-0482">Metalloprotease</keyword>
<dbReference type="PANTHER" id="PTHR11804">
    <property type="entry name" value="PROTEASE M3 THIMET OLIGOPEPTIDASE-RELATED"/>
    <property type="match status" value="1"/>
</dbReference>
<evidence type="ECO:0000256" key="1">
    <source>
        <dbReference type="ARBA" id="ARBA00006040"/>
    </source>
</evidence>
<dbReference type="RefSeq" id="WP_110018387.1">
    <property type="nucleotide sequence ID" value="NZ_QGTJ01000005.1"/>
</dbReference>
<evidence type="ECO:0000259" key="11">
    <source>
        <dbReference type="Pfam" id="PF19310"/>
    </source>
</evidence>
<keyword evidence="13" id="KW-1185">Reference proteome</keyword>
<dbReference type="InterPro" id="IPR001567">
    <property type="entry name" value="Pept_M3A_M3B_dom"/>
</dbReference>
<dbReference type="SUPFAM" id="SSF55486">
    <property type="entry name" value="Metalloproteases ('zincins'), catalytic domain"/>
    <property type="match status" value="1"/>
</dbReference>
<proteinExistence type="inferred from homology"/>
<evidence type="ECO:0000256" key="4">
    <source>
        <dbReference type="ARBA" id="ARBA00022801"/>
    </source>
</evidence>
<dbReference type="GO" id="GO:0005829">
    <property type="term" value="C:cytosol"/>
    <property type="evidence" value="ECO:0007669"/>
    <property type="project" value="UniProtKB-ARBA"/>
</dbReference>
<dbReference type="GO" id="GO:0006518">
    <property type="term" value="P:peptide metabolic process"/>
    <property type="evidence" value="ECO:0007669"/>
    <property type="project" value="TreeGrafter"/>
</dbReference>
<organism evidence="12 13">
    <name type="scientific">Plasticicumulans acidivorans</name>
    <dbReference type="NCBI Taxonomy" id="886464"/>
    <lineage>
        <taxon>Bacteria</taxon>
        <taxon>Pseudomonadati</taxon>
        <taxon>Pseudomonadota</taxon>
        <taxon>Gammaproteobacteria</taxon>
        <taxon>Candidatus Competibacteraceae</taxon>
        <taxon>Plasticicumulans</taxon>
    </lineage>
</organism>
<dbReference type="FunFam" id="3.40.390.10:FF:000009">
    <property type="entry name" value="Oligopeptidase A"/>
    <property type="match status" value="1"/>
</dbReference>
<keyword evidence="4 9" id="KW-0378">Hydrolase</keyword>
<evidence type="ECO:0000259" key="10">
    <source>
        <dbReference type="Pfam" id="PF01432"/>
    </source>
</evidence>
<dbReference type="Pfam" id="PF19310">
    <property type="entry name" value="TOP_N"/>
    <property type="match status" value="1"/>
</dbReference>
<dbReference type="Gene3D" id="1.10.1370.10">
    <property type="entry name" value="Neurolysin, domain 3"/>
    <property type="match status" value="1"/>
</dbReference>
<dbReference type="Pfam" id="PF01432">
    <property type="entry name" value="Peptidase_M3"/>
    <property type="match status" value="1"/>
</dbReference>
<comment type="similarity">
    <text evidence="1 9">Belongs to the peptidase M3 family.</text>
</comment>
<evidence type="ECO:0000256" key="5">
    <source>
        <dbReference type="ARBA" id="ARBA00022833"/>
    </source>
</evidence>
<comment type="caution">
    <text evidence="12">The sequence shown here is derived from an EMBL/GenBank/DDBJ whole genome shotgun (WGS) entry which is preliminary data.</text>
</comment>
<comment type="catalytic activity">
    <reaction evidence="7">
        <text>Hydrolysis of oligopeptides, with broad specificity. Gly or Ala commonly occur as P1 or P1' residues, but more distant residues are also important, as is shown by the fact that Z-Gly-Pro-Gly-|-Gly-Pro-Ala is cleaved, but not Z-(Gly)(5).</text>
        <dbReference type="EC" id="3.4.24.70"/>
    </reaction>
</comment>
<dbReference type="GO" id="GO:0046872">
    <property type="term" value="F:metal ion binding"/>
    <property type="evidence" value="ECO:0007669"/>
    <property type="project" value="UniProtKB-UniRule"/>
</dbReference>
<dbReference type="GO" id="GO:0004222">
    <property type="term" value="F:metalloendopeptidase activity"/>
    <property type="evidence" value="ECO:0007669"/>
    <property type="project" value="UniProtKB-EC"/>
</dbReference>
<evidence type="ECO:0000256" key="9">
    <source>
        <dbReference type="RuleBase" id="RU003435"/>
    </source>
</evidence>
<dbReference type="OrthoDB" id="9773538at2"/>
<dbReference type="Gene3D" id="1.20.1050.40">
    <property type="entry name" value="Endopeptidase. Chain P, domain 1"/>
    <property type="match status" value="1"/>
</dbReference>
<evidence type="ECO:0000256" key="2">
    <source>
        <dbReference type="ARBA" id="ARBA00022670"/>
    </source>
</evidence>
<evidence type="ECO:0000313" key="12">
    <source>
        <dbReference type="EMBL" id="PWV61594.1"/>
    </source>
</evidence>
<keyword evidence="2 9" id="KW-0645">Protease</keyword>
<keyword evidence="5 9" id="KW-0862">Zinc</keyword>
<dbReference type="InterPro" id="IPR024080">
    <property type="entry name" value="Neurolysin/TOP_N"/>
</dbReference>
<dbReference type="InterPro" id="IPR024077">
    <property type="entry name" value="Neurolysin/TOP_dom2"/>
</dbReference>
<sequence>MNDNPLLQFTGLPPFAAIRPEHVEPAIDALLAQNRAELAQLLAQPEAFTWDNLVAPLEELQDRLNRVWGPVGHLNAVMNSDALRAAYNACLPKLSAYYTEYNQNEALYRATQSLRDNSRVWDGLDAVQRKIIEDSLRDFRLAGVALPEDKKARYGQIAQELSQLGAKFSENVLDSTHAFSRHISDVTELAGLPESALALAKQTAQQRGLDGWLLTLEFPSYLPVMNYAEDRRLREAMYAAYATRAAENFPAGAQWDNTATVARILELRHEMARLLDFPDYAEYSLATKMAESAGQVIDFLRDLSRRAKPQAEHEVAELQRFASTELGLDKLESWDVGYASEKLKLRRYSISDEELRPYFPQTRVVPGLFALVERLFGVSIRENHEVEVWHPDVHAYDIFGSDGELRAQFYFDLYARPHKRGGAWMDSAIARRRTRNGLQLPVAYMVCNFTPPVGGQPALFTHGEVETLFHEFGHGLHHMLTKVDYASVSGISGVEWDAVELPSQFMENFCWEREALDLIAGHWQSGEHLPDALYERMLAAKNFQSAMMTVRQLEFGLFDLRLHREYEPARGPRLLELLAQVRDEVAVVQPPAYNRYPLSFSHIFAGGYAAGYYSYKWAEVLSADVFAAFEEAGVFDSNTGRRFLGEILEVGGSRPAIESFKAFRGREPRIDALLRHSGIAAA</sequence>
<dbReference type="EMBL" id="QGTJ01000005">
    <property type="protein sequence ID" value="PWV61594.1"/>
    <property type="molecule type" value="Genomic_DNA"/>
</dbReference>
<evidence type="ECO:0000256" key="8">
    <source>
        <dbReference type="ARBA" id="ARBA00026100"/>
    </source>
</evidence>
<dbReference type="GO" id="GO:0006508">
    <property type="term" value="P:proteolysis"/>
    <property type="evidence" value="ECO:0007669"/>
    <property type="project" value="UniProtKB-KW"/>
</dbReference>
<comment type="cofactor">
    <cofactor evidence="9">
        <name>Zn(2+)</name>
        <dbReference type="ChEBI" id="CHEBI:29105"/>
    </cofactor>
    <text evidence="9">Binds 1 zinc ion.</text>
</comment>
<reference evidence="12 13" key="1">
    <citation type="submission" date="2018-05" db="EMBL/GenBank/DDBJ databases">
        <title>Genomic Encyclopedia of Type Strains, Phase IV (KMG-IV): sequencing the most valuable type-strain genomes for metagenomic binning, comparative biology and taxonomic classification.</title>
        <authorList>
            <person name="Goeker M."/>
        </authorList>
    </citation>
    <scope>NUCLEOTIDE SEQUENCE [LARGE SCALE GENOMIC DNA]</scope>
    <source>
        <strain evidence="12 13">DSM 23606</strain>
    </source>
</reference>
<evidence type="ECO:0000313" key="13">
    <source>
        <dbReference type="Proteomes" id="UP000246569"/>
    </source>
</evidence>
<name>A0A317MV00_9GAMM</name>
<evidence type="ECO:0000256" key="7">
    <source>
        <dbReference type="ARBA" id="ARBA00024603"/>
    </source>
</evidence>
<dbReference type="InterPro" id="IPR024079">
    <property type="entry name" value="MetalloPept_cat_dom_sf"/>
</dbReference>
<dbReference type="CDD" id="cd06456">
    <property type="entry name" value="M3A_DCP"/>
    <property type="match status" value="1"/>
</dbReference>
<gene>
    <name evidence="12" type="ORF">C7443_10522</name>
</gene>
<dbReference type="Gene3D" id="3.40.390.10">
    <property type="entry name" value="Collagenase (Catalytic Domain)"/>
    <property type="match status" value="1"/>
</dbReference>
<dbReference type="InterPro" id="IPR034005">
    <property type="entry name" value="M3A_DCP"/>
</dbReference>
<dbReference type="Proteomes" id="UP000246569">
    <property type="component" value="Unassembled WGS sequence"/>
</dbReference>
<protein>
    <recommendedName>
        <fullName evidence="8">oligopeptidase A</fullName>
        <ecNumber evidence="8">3.4.24.70</ecNumber>
    </recommendedName>
</protein>